<dbReference type="Proteomes" id="UP001212123">
    <property type="component" value="Unassembled WGS sequence"/>
</dbReference>
<comment type="caution">
    <text evidence="1">The sequence shown here is derived from an EMBL/GenBank/DDBJ whole genome shotgun (WGS) entry which is preliminary data.</text>
</comment>
<name>A0ABT5A5Y5_9CYAN</name>
<keyword evidence="2" id="KW-1185">Reference proteome</keyword>
<evidence type="ECO:0000313" key="2">
    <source>
        <dbReference type="Proteomes" id="UP001212123"/>
    </source>
</evidence>
<reference evidence="1 2" key="1">
    <citation type="submission" date="2023-01" db="EMBL/GenBank/DDBJ databases">
        <title>Genomes from the Australian National Cyanobacteria Reference Collection.</title>
        <authorList>
            <person name="Willis A."/>
            <person name="Lee E.M.F."/>
        </authorList>
    </citation>
    <scope>NUCLEOTIDE SEQUENCE [LARGE SCALE GENOMIC DNA]</scope>
    <source>
        <strain evidence="1 2">CS-537/01</strain>
    </source>
</reference>
<evidence type="ECO:0000313" key="1">
    <source>
        <dbReference type="EMBL" id="MDB9486904.1"/>
    </source>
</evidence>
<protein>
    <submittedName>
        <fullName evidence="1">Uncharacterized protein</fullName>
    </submittedName>
</protein>
<gene>
    <name evidence="1" type="ORF">PN492_10175</name>
</gene>
<dbReference type="EMBL" id="JAQMTU010000058">
    <property type="protein sequence ID" value="MDB9486904.1"/>
    <property type="molecule type" value="Genomic_DNA"/>
</dbReference>
<accession>A0ABT5A5Y5</accession>
<sequence length="71" mass="8062">MVEGKLEIYFVYSQNLHQRETITHLANDYISKLKTLITHCTSLENGGYTPSDFPDVDLSQDELDDLLSTLA</sequence>
<proteinExistence type="predicted"/>
<organism evidence="1 2">
    <name type="scientific">Dolichospermum circinale CS-537/01</name>
    <dbReference type="NCBI Taxonomy" id="3021739"/>
    <lineage>
        <taxon>Bacteria</taxon>
        <taxon>Bacillati</taxon>
        <taxon>Cyanobacteriota</taxon>
        <taxon>Cyanophyceae</taxon>
        <taxon>Nostocales</taxon>
        <taxon>Aphanizomenonaceae</taxon>
        <taxon>Dolichospermum</taxon>
        <taxon>Dolichospermum circinale</taxon>
    </lineage>
</organism>